<dbReference type="Proteomes" id="UP000184501">
    <property type="component" value="Unassembled WGS sequence"/>
</dbReference>
<evidence type="ECO:0000256" key="2">
    <source>
        <dbReference type="SAM" id="MobiDB-lite"/>
    </source>
</evidence>
<dbReference type="GO" id="GO:0043024">
    <property type="term" value="F:ribosomal small subunit binding"/>
    <property type="evidence" value="ECO:0007669"/>
    <property type="project" value="TreeGrafter"/>
</dbReference>
<feature type="domain" description="Sigma 54 modulation/S30EA ribosomal protein C-terminal" evidence="3">
    <location>
        <begin position="202"/>
        <end position="245"/>
    </location>
</feature>
<dbReference type="AlphaFoldDB" id="A0A1M5PNU9"/>
<dbReference type="Pfam" id="PF16321">
    <property type="entry name" value="Ribosom_S30AE_C"/>
    <property type="match status" value="2"/>
</dbReference>
<feature type="region of interest" description="Disordered" evidence="2">
    <location>
        <begin position="104"/>
        <end position="124"/>
    </location>
</feature>
<dbReference type="Gene3D" id="3.30.505.50">
    <property type="entry name" value="Sigma 54 modulation/S30EA ribosomal protein, C-terminal domain"/>
    <property type="match status" value="2"/>
</dbReference>
<dbReference type="InterPro" id="IPR036567">
    <property type="entry name" value="RHF-like"/>
</dbReference>
<keyword evidence="1" id="KW-0810">Translation regulation</keyword>
<name>A0A1M5PNU9_STRHI</name>
<evidence type="ECO:0000256" key="1">
    <source>
        <dbReference type="ARBA" id="ARBA00022845"/>
    </source>
</evidence>
<gene>
    <name evidence="4" type="ORF">SAMN05444320_11916</name>
</gene>
<dbReference type="PANTHER" id="PTHR33231">
    <property type="entry name" value="30S RIBOSOMAL PROTEIN"/>
    <property type="match status" value="1"/>
</dbReference>
<dbReference type="Gene3D" id="3.30.160.100">
    <property type="entry name" value="Ribosome hibernation promotion factor-like"/>
    <property type="match status" value="1"/>
</dbReference>
<dbReference type="STRING" id="2017.SAMN05444320_11916"/>
<dbReference type="Pfam" id="PF02482">
    <property type="entry name" value="Ribosomal_S30AE"/>
    <property type="match status" value="1"/>
</dbReference>
<dbReference type="InterPro" id="IPR050574">
    <property type="entry name" value="HPF/YfiA_ribosome-assoc"/>
</dbReference>
<dbReference type="PANTHER" id="PTHR33231:SF1">
    <property type="entry name" value="30S RIBOSOMAL PROTEIN"/>
    <property type="match status" value="1"/>
</dbReference>
<organism evidence="4 5">
    <name type="scientific">Streptoalloteichus hindustanus</name>
    <dbReference type="NCBI Taxonomy" id="2017"/>
    <lineage>
        <taxon>Bacteria</taxon>
        <taxon>Bacillati</taxon>
        <taxon>Actinomycetota</taxon>
        <taxon>Actinomycetes</taxon>
        <taxon>Pseudonocardiales</taxon>
        <taxon>Pseudonocardiaceae</taxon>
        <taxon>Streptoalloteichus</taxon>
    </lineage>
</organism>
<dbReference type="InterPro" id="IPR032528">
    <property type="entry name" value="Ribosom_S30AE_C"/>
</dbReference>
<sequence length="250" mass="27662">MRGSPTSVMPNVRVQAGGGVSARAQDYARDKVLALSRCCPGPVPFARVRLTRSHDPSVPTPALVQVNLEVTGTEVRAQAAAPTFTEAVDLVQDRLRERLRRLARTSRNRHGAEPRGVPTPRGALPAEEPRVVRHKTYAPERVTPEEAAFDMELMDYDFFLFRDATTDQDSVVFRDATGQPRLVRMRPAGVSPTPFPLAGAAAPRLTVGEAVRRLETTGDRFVFFADTRTGRGHVVYRRYDGRYGLISPVR</sequence>
<reference evidence="4 5" key="1">
    <citation type="submission" date="2016-11" db="EMBL/GenBank/DDBJ databases">
        <authorList>
            <person name="Jaros S."/>
            <person name="Januszkiewicz K."/>
            <person name="Wedrychowicz H."/>
        </authorList>
    </citation>
    <scope>NUCLEOTIDE SEQUENCE [LARGE SCALE GENOMIC DNA]</scope>
    <source>
        <strain evidence="4 5">DSM 44523</strain>
    </source>
</reference>
<dbReference type="EMBL" id="FQVN01000019">
    <property type="protein sequence ID" value="SHH03437.1"/>
    <property type="molecule type" value="Genomic_DNA"/>
</dbReference>
<accession>A0A1M5PNU9</accession>
<dbReference type="OrthoDB" id="3825664at2"/>
<protein>
    <submittedName>
        <fullName evidence="4">Sigma 54 modulation protein / S30EA ribosomal protein</fullName>
    </submittedName>
</protein>
<proteinExistence type="predicted"/>
<dbReference type="GO" id="GO:0045900">
    <property type="term" value="P:negative regulation of translational elongation"/>
    <property type="evidence" value="ECO:0007669"/>
    <property type="project" value="TreeGrafter"/>
</dbReference>
<keyword evidence="4" id="KW-0689">Ribosomal protein</keyword>
<evidence type="ECO:0000313" key="4">
    <source>
        <dbReference type="EMBL" id="SHH03437.1"/>
    </source>
</evidence>
<evidence type="ECO:0000313" key="5">
    <source>
        <dbReference type="Proteomes" id="UP000184501"/>
    </source>
</evidence>
<dbReference type="InterPro" id="IPR003489">
    <property type="entry name" value="RHF/RaiA"/>
</dbReference>
<dbReference type="SUPFAM" id="SSF69754">
    <property type="entry name" value="Ribosome binding protein Y (YfiA homologue)"/>
    <property type="match status" value="1"/>
</dbReference>
<dbReference type="GO" id="GO:0022627">
    <property type="term" value="C:cytosolic small ribosomal subunit"/>
    <property type="evidence" value="ECO:0007669"/>
    <property type="project" value="TreeGrafter"/>
</dbReference>
<keyword evidence="5" id="KW-1185">Reference proteome</keyword>
<dbReference type="InterPro" id="IPR038416">
    <property type="entry name" value="Ribosom_S30AE_C_sf"/>
</dbReference>
<keyword evidence="4" id="KW-0687">Ribonucleoprotein</keyword>
<evidence type="ECO:0000259" key="3">
    <source>
        <dbReference type="Pfam" id="PF16321"/>
    </source>
</evidence>
<feature type="domain" description="Sigma 54 modulation/S30EA ribosomal protein C-terminal" evidence="3">
    <location>
        <begin position="127"/>
        <end position="178"/>
    </location>
</feature>